<evidence type="ECO:0000259" key="2">
    <source>
        <dbReference type="Pfam" id="PF03713"/>
    </source>
</evidence>
<dbReference type="InterPro" id="IPR012347">
    <property type="entry name" value="Ferritin-like"/>
</dbReference>
<dbReference type="RefSeq" id="WP_379531744.1">
    <property type="nucleotide sequence ID" value="NZ_JBHSBI010000018.1"/>
</dbReference>
<feature type="chain" id="PRO_5045966602" evidence="1">
    <location>
        <begin position="19"/>
        <end position="179"/>
    </location>
</feature>
<keyword evidence="1" id="KW-0732">Signal</keyword>
<dbReference type="PANTHER" id="PTHR36933:SF1">
    <property type="entry name" value="SLL0788 PROTEIN"/>
    <property type="match status" value="1"/>
</dbReference>
<feature type="signal peptide" evidence="1">
    <location>
        <begin position="1"/>
        <end position="18"/>
    </location>
</feature>
<dbReference type="EMBL" id="JBHSBI010000018">
    <property type="protein sequence ID" value="MFC4011807.1"/>
    <property type="molecule type" value="Genomic_DNA"/>
</dbReference>
<protein>
    <submittedName>
        <fullName evidence="3">DUF305 domain-containing protein</fullName>
    </submittedName>
</protein>
<gene>
    <name evidence="3" type="ORF">ACFOY2_31570</name>
</gene>
<dbReference type="PANTHER" id="PTHR36933">
    <property type="entry name" value="SLL0788 PROTEIN"/>
    <property type="match status" value="1"/>
</dbReference>
<comment type="caution">
    <text evidence="3">The sequence shown here is derived from an EMBL/GenBank/DDBJ whole genome shotgun (WGS) entry which is preliminary data.</text>
</comment>
<evidence type="ECO:0000313" key="3">
    <source>
        <dbReference type="EMBL" id="MFC4011807.1"/>
    </source>
</evidence>
<feature type="domain" description="DUF305" evidence="2">
    <location>
        <begin position="29"/>
        <end position="174"/>
    </location>
</feature>
<dbReference type="PROSITE" id="PS51257">
    <property type="entry name" value="PROKAR_LIPOPROTEIN"/>
    <property type="match status" value="1"/>
</dbReference>
<keyword evidence="4" id="KW-1185">Reference proteome</keyword>
<organism evidence="3 4">
    <name type="scientific">Nonomuraea purpurea</name>
    <dbReference type="NCBI Taxonomy" id="1849276"/>
    <lineage>
        <taxon>Bacteria</taxon>
        <taxon>Bacillati</taxon>
        <taxon>Actinomycetota</taxon>
        <taxon>Actinomycetes</taxon>
        <taxon>Streptosporangiales</taxon>
        <taxon>Streptosporangiaceae</taxon>
        <taxon>Nonomuraea</taxon>
    </lineage>
</organism>
<dbReference type="Pfam" id="PF03713">
    <property type="entry name" value="DUF305"/>
    <property type="match status" value="1"/>
</dbReference>
<reference evidence="4" key="1">
    <citation type="journal article" date="2019" name="Int. J. Syst. Evol. Microbiol.">
        <title>The Global Catalogue of Microorganisms (GCM) 10K type strain sequencing project: providing services to taxonomists for standard genome sequencing and annotation.</title>
        <authorList>
            <consortium name="The Broad Institute Genomics Platform"/>
            <consortium name="The Broad Institute Genome Sequencing Center for Infectious Disease"/>
            <person name="Wu L."/>
            <person name="Ma J."/>
        </authorList>
    </citation>
    <scope>NUCLEOTIDE SEQUENCE [LARGE SCALE GENOMIC DNA]</scope>
    <source>
        <strain evidence="4">TBRC 1276</strain>
    </source>
</reference>
<evidence type="ECO:0000313" key="4">
    <source>
        <dbReference type="Proteomes" id="UP001595851"/>
    </source>
</evidence>
<sequence>MRVFVAALGVLLSVAACAQSEQPPVNADDVMFVQMMVQHHRQGIEMAKAGTARATTPELRTLTSAIANTQQGEVEMMLRWLHSWDQPLTAATGAHDHHGPMPQTDVKRIQALKKLEKSKDFERDLLNMLIAHQDDAIQMAAAEVNAGAAPAVKEWAGQVKVSRQGQIDTMTDLLKGRPG</sequence>
<proteinExistence type="predicted"/>
<name>A0ABV8GCT2_9ACTN</name>
<dbReference type="Gene3D" id="1.20.1260.10">
    <property type="match status" value="1"/>
</dbReference>
<accession>A0ABV8GCT2</accession>
<dbReference type="InterPro" id="IPR005183">
    <property type="entry name" value="DUF305_CopM-like"/>
</dbReference>
<evidence type="ECO:0000256" key="1">
    <source>
        <dbReference type="SAM" id="SignalP"/>
    </source>
</evidence>
<dbReference type="Proteomes" id="UP001595851">
    <property type="component" value="Unassembled WGS sequence"/>
</dbReference>